<evidence type="ECO:0000256" key="5">
    <source>
        <dbReference type="SAM" id="MobiDB-lite"/>
    </source>
</evidence>
<evidence type="ECO:0000313" key="9">
    <source>
        <dbReference type="Proteomes" id="UP000053831"/>
    </source>
</evidence>
<dbReference type="GO" id="GO:0005506">
    <property type="term" value="F:iron ion binding"/>
    <property type="evidence" value="ECO:0007669"/>
    <property type="project" value="InterPro"/>
</dbReference>
<comment type="subcellular location">
    <subcellularLocation>
        <location evidence="1">Membrane</location>
    </subcellularLocation>
</comment>
<dbReference type="Pfam" id="PF04116">
    <property type="entry name" value="FA_hydroxylase"/>
    <property type="match status" value="1"/>
</dbReference>
<keyword evidence="8" id="KW-0503">Monooxygenase</keyword>
<feature type="region of interest" description="Disordered" evidence="5">
    <location>
        <begin position="290"/>
        <end position="338"/>
    </location>
</feature>
<dbReference type="EMBL" id="LGSR01000006">
    <property type="protein sequence ID" value="KOS22418.1"/>
    <property type="molecule type" value="Genomic_DNA"/>
</dbReference>
<keyword evidence="2 6" id="KW-0812">Transmembrane</keyword>
<evidence type="ECO:0000256" key="2">
    <source>
        <dbReference type="ARBA" id="ARBA00022692"/>
    </source>
</evidence>
<keyword evidence="9" id="KW-1185">Reference proteome</keyword>
<evidence type="ECO:0000259" key="7">
    <source>
        <dbReference type="Pfam" id="PF04116"/>
    </source>
</evidence>
<dbReference type="InterPro" id="IPR006694">
    <property type="entry name" value="Fatty_acid_hydroxylase"/>
</dbReference>
<dbReference type="AlphaFoldDB" id="A0A0M8N077"/>
<dbReference type="OrthoDB" id="408954at2759"/>
<feature type="domain" description="Fatty acid hydroxylase" evidence="7">
    <location>
        <begin position="147"/>
        <end position="280"/>
    </location>
</feature>
<keyword evidence="8" id="KW-0560">Oxidoreductase</keyword>
<dbReference type="STRING" id="150374.A0A0M8N077"/>
<dbReference type="Proteomes" id="UP000053831">
    <property type="component" value="Unassembled WGS sequence"/>
</dbReference>
<reference evidence="8 9" key="1">
    <citation type="submission" date="2015-07" db="EMBL/GenBank/DDBJ databases">
        <title>The genome of the fungus Escovopsis weberi, a specialized disease agent of ant agriculture.</title>
        <authorList>
            <person name="de Man T.J."/>
            <person name="Stajich J.E."/>
            <person name="Kubicek C.P."/>
            <person name="Chenthamara K."/>
            <person name="Atanasova L."/>
            <person name="Druzhinina I.S."/>
            <person name="Birnbaum S."/>
            <person name="Barribeau S.M."/>
            <person name="Teiling C."/>
            <person name="Suen G."/>
            <person name="Currie C."/>
            <person name="Gerardo N.M."/>
        </authorList>
    </citation>
    <scope>NUCLEOTIDE SEQUENCE [LARGE SCALE GENOMIC DNA]</scope>
</reference>
<evidence type="ECO:0000256" key="6">
    <source>
        <dbReference type="SAM" id="Phobius"/>
    </source>
</evidence>
<comment type="caution">
    <text evidence="8">The sequence shown here is derived from an EMBL/GenBank/DDBJ whole genome shotgun (WGS) entry which is preliminary data.</text>
</comment>
<accession>A0A0M8N077</accession>
<proteinExistence type="predicted"/>
<name>A0A0M8N077_ESCWE</name>
<protein>
    <submittedName>
        <fullName evidence="8">Methylsterol monooxygenase 1-1</fullName>
    </submittedName>
</protein>
<dbReference type="GO" id="GO:0016020">
    <property type="term" value="C:membrane"/>
    <property type="evidence" value="ECO:0007669"/>
    <property type="project" value="UniProtKB-SubCell"/>
</dbReference>
<dbReference type="GO" id="GO:0008610">
    <property type="term" value="P:lipid biosynthetic process"/>
    <property type="evidence" value="ECO:0007669"/>
    <property type="project" value="InterPro"/>
</dbReference>
<evidence type="ECO:0000256" key="4">
    <source>
        <dbReference type="ARBA" id="ARBA00023136"/>
    </source>
</evidence>
<dbReference type="GO" id="GO:0004497">
    <property type="term" value="F:monooxygenase activity"/>
    <property type="evidence" value="ECO:0007669"/>
    <property type="project" value="UniProtKB-KW"/>
</dbReference>
<keyword evidence="3 6" id="KW-1133">Transmembrane helix</keyword>
<sequence>MDFLLSIPVLSYFLSPSAAPWSTSLNLIFFYMTWSTLILSHSPLAVHLFGILGIRLVFYLIPSLLTLLFDVSVPTLAEGLKHGGRSALPPRNARALSRLLALVLLNLALTTAVESGLSFAYLAALGHTEFKTTTTLPLPWQIFKHAVILMTARGILHYYVHRFLLHGPHLRSVARRHRAFSHCRGGAPFSMQLMADHPLPLLLDHLLPIYLPCLVLRPHLLVYFLFVAICTVEETIAMSGYNTIPGIILGGIARRTAIHYAGGGSTNFGRLGILDWVNGTSGASPSFNADEKSNAGYFGEQQEEEEHEASLSSEMRSYSQRTLMTAQDARSQFPDAER</sequence>
<feature type="compositionally biased region" description="Polar residues" evidence="5">
    <location>
        <begin position="315"/>
        <end position="330"/>
    </location>
</feature>
<dbReference type="PANTHER" id="PTHR11863">
    <property type="entry name" value="STEROL DESATURASE"/>
    <property type="match status" value="1"/>
</dbReference>
<evidence type="ECO:0000256" key="3">
    <source>
        <dbReference type="ARBA" id="ARBA00022989"/>
    </source>
</evidence>
<dbReference type="InterPro" id="IPR050307">
    <property type="entry name" value="Sterol_Desaturase_Related"/>
</dbReference>
<organism evidence="8 9">
    <name type="scientific">Escovopsis weberi</name>
    <dbReference type="NCBI Taxonomy" id="150374"/>
    <lineage>
        <taxon>Eukaryota</taxon>
        <taxon>Fungi</taxon>
        <taxon>Dikarya</taxon>
        <taxon>Ascomycota</taxon>
        <taxon>Pezizomycotina</taxon>
        <taxon>Sordariomycetes</taxon>
        <taxon>Hypocreomycetidae</taxon>
        <taxon>Hypocreales</taxon>
        <taxon>Hypocreaceae</taxon>
        <taxon>Escovopsis</taxon>
    </lineage>
</organism>
<evidence type="ECO:0000313" key="8">
    <source>
        <dbReference type="EMBL" id="KOS22418.1"/>
    </source>
</evidence>
<evidence type="ECO:0000256" key="1">
    <source>
        <dbReference type="ARBA" id="ARBA00004370"/>
    </source>
</evidence>
<feature type="transmembrane region" description="Helical" evidence="6">
    <location>
        <begin position="28"/>
        <end position="49"/>
    </location>
</feature>
<keyword evidence="4 6" id="KW-0472">Membrane</keyword>
<gene>
    <name evidence="8" type="ORF">ESCO_002069</name>
</gene>